<protein>
    <submittedName>
        <fullName evidence="1">Uncharacterized protein</fullName>
    </submittedName>
</protein>
<dbReference type="Proteomes" id="UP000280296">
    <property type="component" value="Unassembled WGS sequence"/>
</dbReference>
<name>A0A432MLI9_9BACT</name>
<proteinExistence type="predicted"/>
<organism evidence="1 2">
    <name type="scientific">Tautonia sociabilis</name>
    <dbReference type="NCBI Taxonomy" id="2080755"/>
    <lineage>
        <taxon>Bacteria</taxon>
        <taxon>Pseudomonadati</taxon>
        <taxon>Planctomycetota</taxon>
        <taxon>Planctomycetia</taxon>
        <taxon>Isosphaerales</taxon>
        <taxon>Isosphaeraceae</taxon>
        <taxon>Tautonia</taxon>
    </lineage>
</organism>
<dbReference type="OrthoDB" id="255440at2"/>
<reference evidence="1 2" key="2">
    <citation type="submission" date="2019-01" db="EMBL/GenBank/DDBJ databases">
        <title>Tautonia sociabilis, a novel thermotolerant planctomycete of Isosphaeraceae family, isolated from a 4000 m deep subterranean habitat.</title>
        <authorList>
            <person name="Kovaleva O.L."/>
            <person name="Elcheninov A.G."/>
            <person name="Van Heerden E."/>
            <person name="Toshchakov S.V."/>
            <person name="Novikov A."/>
            <person name="Bonch-Osmolovskaya E.A."/>
            <person name="Kublanov I.V."/>
        </authorList>
    </citation>
    <scope>NUCLEOTIDE SEQUENCE [LARGE SCALE GENOMIC DNA]</scope>
    <source>
        <strain evidence="1 2">GM2012</strain>
    </source>
</reference>
<dbReference type="AlphaFoldDB" id="A0A432MLI9"/>
<reference evidence="1 2" key="1">
    <citation type="submission" date="2018-12" db="EMBL/GenBank/DDBJ databases">
        <authorList>
            <person name="Toschakov S.V."/>
        </authorList>
    </citation>
    <scope>NUCLEOTIDE SEQUENCE [LARGE SCALE GENOMIC DNA]</scope>
    <source>
        <strain evidence="1 2">GM2012</strain>
    </source>
</reference>
<gene>
    <name evidence="1" type="ORF">TsocGM_08015</name>
</gene>
<evidence type="ECO:0000313" key="1">
    <source>
        <dbReference type="EMBL" id="RUL88272.1"/>
    </source>
</evidence>
<dbReference type="EMBL" id="RYZH01000012">
    <property type="protein sequence ID" value="RUL88272.1"/>
    <property type="molecule type" value="Genomic_DNA"/>
</dbReference>
<sequence length="543" mass="60401">MTMPPRRLRAPKSDGALLAEPPLLDAPAVLESNRRLLLGWDHDFQGRRAGRLRGMARAEVLDRSRRFLRRFGLDDLDGLPDPSIDPDAPLIVTGHQPELSHPGVWVKNFAAAAIAGRAGGLGLNLIVDNDVPKAVAVRVPFLDGDRLRTRYVPFDEWAGELPFEDLGVRDEATFSSFADRALELMGGLLPDPLLAIDWPRAVAAAEATDRLGLRLAAMRRAREAEWGARNAELPLGIVCESEAFLWFASHLLAHLPRFRAIHNEALVRYRATYGIRSKNHPVPALSAEGDWLEAPFWGWRREAPRRRPLLVRQVDPRRMELRIAGEPDILAELPLGPDREACCAVERLRELPAEGVRLRTRALTTTMFARALLGDLFIHGIGGAKYDELGDAIFRGFFGVEPPGYLTLSLTLWPGLPDDPATADRLREVEARLRDLTFNPDRHLPEPPPEAAREALEAKRRALAGPVDRRRDRVAQYFAIRAANDALVPFVSAEREELRRLAGRLREGLARNALARSREYAAVLYPVGRLRNALLGAVADLPG</sequence>
<keyword evidence="2" id="KW-1185">Reference proteome</keyword>
<dbReference type="RefSeq" id="WP_126724786.1">
    <property type="nucleotide sequence ID" value="NZ_RYZH01000012.1"/>
</dbReference>
<accession>A0A432MLI9</accession>
<evidence type="ECO:0000313" key="2">
    <source>
        <dbReference type="Proteomes" id="UP000280296"/>
    </source>
</evidence>
<comment type="caution">
    <text evidence="1">The sequence shown here is derived from an EMBL/GenBank/DDBJ whole genome shotgun (WGS) entry which is preliminary data.</text>
</comment>